<evidence type="ECO:0008006" key="3">
    <source>
        <dbReference type="Google" id="ProtNLM"/>
    </source>
</evidence>
<dbReference type="EMBL" id="QZCG01000020">
    <property type="protein sequence ID" value="RJE82078.1"/>
    <property type="molecule type" value="Genomic_DNA"/>
</dbReference>
<keyword evidence="2" id="KW-1185">Reference proteome</keyword>
<reference evidence="2" key="1">
    <citation type="submission" date="2018-09" db="EMBL/GenBank/DDBJ databases">
        <title>Acidovorax cavernicola nov. sp. isolated from Gruta de las Maravillas (Aracena, Spain).</title>
        <authorList>
            <person name="Jurado V."/>
            <person name="Gutierrez-Patricio S."/>
            <person name="Gonzalez-Pimentel J.L."/>
            <person name="Miller A.Z."/>
            <person name="Laiz L."/>
            <person name="Saiz-Jimenez C."/>
        </authorList>
    </citation>
    <scope>NUCLEOTIDE SEQUENCE [LARGE SCALE GENOMIC DNA]</scope>
    <source>
        <strain evidence="2">1011MAR3C25</strain>
    </source>
</reference>
<organism evidence="1 2">
    <name type="scientific">Paracoccus onubensis</name>
    <dbReference type="NCBI Taxonomy" id="1675788"/>
    <lineage>
        <taxon>Bacteria</taxon>
        <taxon>Pseudomonadati</taxon>
        <taxon>Pseudomonadota</taxon>
        <taxon>Alphaproteobacteria</taxon>
        <taxon>Rhodobacterales</taxon>
        <taxon>Paracoccaceae</taxon>
        <taxon>Paracoccus</taxon>
    </lineage>
</organism>
<dbReference type="OrthoDB" id="7868213at2"/>
<sequence>MRERDWTNAAPEACDLIEAQGVTVRCLAPGGATLISGDLDAAVAVLAPGAPMIGLLEQIPDGPFALRIARDRALLCTQEPLDVSPGWHEIFALSPADDLYVPFEIAGEEAEALRNSCMSAQAGSLSAMTLFGGKECLVTRARTAIRVWIPRSETAELWTRLRVLSGV</sequence>
<name>A0A418SM89_9RHOB</name>
<accession>A0A418SM89</accession>
<proteinExistence type="predicted"/>
<dbReference type="AlphaFoldDB" id="A0A418SM89"/>
<evidence type="ECO:0000313" key="1">
    <source>
        <dbReference type="EMBL" id="RJE82078.1"/>
    </source>
</evidence>
<dbReference type="Proteomes" id="UP000284202">
    <property type="component" value="Unassembled WGS sequence"/>
</dbReference>
<comment type="caution">
    <text evidence="1">The sequence shown here is derived from an EMBL/GenBank/DDBJ whole genome shotgun (WGS) entry which is preliminary data.</text>
</comment>
<dbReference type="RefSeq" id="WP_119751971.1">
    <property type="nucleotide sequence ID" value="NZ_QZCG01000020.1"/>
</dbReference>
<protein>
    <recommendedName>
        <fullName evidence="3">Sarcosine oxidase subunit gamma</fullName>
    </recommendedName>
</protein>
<gene>
    <name evidence="1" type="ORF">D3P04_21710</name>
</gene>
<evidence type="ECO:0000313" key="2">
    <source>
        <dbReference type="Proteomes" id="UP000284202"/>
    </source>
</evidence>